<protein>
    <submittedName>
        <fullName evidence="4">ExeA family protein</fullName>
    </submittedName>
</protein>
<feature type="compositionally biased region" description="Polar residues" evidence="1">
    <location>
        <begin position="437"/>
        <end position="451"/>
    </location>
</feature>
<dbReference type="RefSeq" id="WP_263340719.1">
    <property type="nucleotide sequence ID" value="NZ_JAGSYH010000006.1"/>
</dbReference>
<dbReference type="SUPFAM" id="SSF52540">
    <property type="entry name" value="P-loop containing nucleoside triphosphate hydrolases"/>
    <property type="match status" value="1"/>
</dbReference>
<sequence length="519" mass="57208">MIAQHFKLREQPFGVTPDPKYMFPSTSHREALASLLYGLQSGLGFVSLIAKPGMGKTTLLFEVLSRLRDTKTTVFLFQTITTPMDLLRAILIDLGAKDVRKSLVDLQTQLNKVLLNQHAAHRSVVVVLDEAQNLNDSVLETVRMLSNFETSSQKLMQIVLAGQPQLAEKLMTSDLLQLRQRISIFAHLTPLSMNETAAYIRHRLRYAGLETEESIFTPSALALIARHSEGIPRNINNLCFNAMSLAFALKRHKIDSEIVNEVISDLSVKEHLLSAEGGQLGFAESAPLEISEEKEEIFISSDDHPAQSDVGSLIASSEHLIPEPQNHDLQTNASQIYEYYDPISSDNPLQISSEKELADLDTEITSNNVALLDSPAFAGFERHSRWGSNSASWKLAAVVTIAFVTGVCVWFGIVDYRVVFPGRVIQASSEAMPALSTDDSQSADQPKSVPSTAHAHRGSVRVRKAESLSALCDSVYGKCTPELIEQLLASNPSVLYPNRLNPGQIITLPLDTHNAKTER</sequence>
<name>A0ABW1ELK1_9BACT</name>
<dbReference type="InterPro" id="IPR027417">
    <property type="entry name" value="P-loop_NTPase"/>
</dbReference>
<evidence type="ECO:0000313" key="4">
    <source>
        <dbReference type="EMBL" id="MFC5864162.1"/>
    </source>
</evidence>
<evidence type="ECO:0000259" key="3">
    <source>
        <dbReference type="Pfam" id="PF13401"/>
    </source>
</evidence>
<gene>
    <name evidence="4" type="ORF">ACFPT7_17785</name>
</gene>
<feature type="transmembrane region" description="Helical" evidence="2">
    <location>
        <begin position="391"/>
        <end position="413"/>
    </location>
</feature>
<feature type="domain" description="ORC1/DEAH AAA+ ATPase" evidence="3">
    <location>
        <begin position="44"/>
        <end position="170"/>
    </location>
</feature>
<dbReference type="InterPro" id="IPR049945">
    <property type="entry name" value="AAA_22"/>
</dbReference>
<dbReference type="EMBL" id="JBHSPH010000008">
    <property type="protein sequence ID" value="MFC5864162.1"/>
    <property type="molecule type" value="Genomic_DNA"/>
</dbReference>
<keyword evidence="2" id="KW-0812">Transmembrane</keyword>
<keyword evidence="2" id="KW-0472">Membrane</keyword>
<dbReference type="InterPro" id="IPR052026">
    <property type="entry name" value="ExeA_AAA_ATPase_DNA-bind"/>
</dbReference>
<evidence type="ECO:0000256" key="1">
    <source>
        <dbReference type="SAM" id="MobiDB-lite"/>
    </source>
</evidence>
<dbReference type="Proteomes" id="UP001596091">
    <property type="component" value="Unassembled WGS sequence"/>
</dbReference>
<organism evidence="4 5">
    <name type="scientific">Acidicapsa dinghuensis</name>
    <dbReference type="NCBI Taxonomy" id="2218256"/>
    <lineage>
        <taxon>Bacteria</taxon>
        <taxon>Pseudomonadati</taxon>
        <taxon>Acidobacteriota</taxon>
        <taxon>Terriglobia</taxon>
        <taxon>Terriglobales</taxon>
        <taxon>Acidobacteriaceae</taxon>
        <taxon>Acidicapsa</taxon>
    </lineage>
</organism>
<proteinExistence type="predicted"/>
<accession>A0ABW1ELK1</accession>
<dbReference type="Gene3D" id="3.40.50.300">
    <property type="entry name" value="P-loop containing nucleotide triphosphate hydrolases"/>
    <property type="match status" value="1"/>
</dbReference>
<keyword evidence="5" id="KW-1185">Reference proteome</keyword>
<dbReference type="Pfam" id="PF13401">
    <property type="entry name" value="AAA_22"/>
    <property type="match status" value="1"/>
</dbReference>
<reference evidence="5" key="1">
    <citation type="journal article" date="2019" name="Int. J. Syst. Evol. Microbiol.">
        <title>The Global Catalogue of Microorganisms (GCM) 10K type strain sequencing project: providing services to taxonomists for standard genome sequencing and annotation.</title>
        <authorList>
            <consortium name="The Broad Institute Genomics Platform"/>
            <consortium name="The Broad Institute Genome Sequencing Center for Infectious Disease"/>
            <person name="Wu L."/>
            <person name="Ma J."/>
        </authorList>
    </citation>
    <scope>NUCLEOTIDE SEQUENCE [LARGE SCALE GENOMIC DNA]</scope>
    <source>
        <strain evidence="5">JCM 4087</strain>
    </source>
</reference>
<dbReference type="PANTHER" id="PTHR35894">
    <property type="entry name" value="GENERAL SECRETION PATHWAY PROTEIN A-RELATED"/>
    <property type="match status" value="1"/>
</dbReference>
<feature type="region of interest" description="Disordered" evidence="1">
    <location>
        <begin position="435"/>
        <end position="460"/>
    </location>
</feature>
<evidence type="ECO:0000313" key="5">
    <source>
        <dbReference type="Proteomes" id="UP001596091"/>
    </source>
</evidence>
<comment type="caution">
    <text evidence="4">The sequence shown here is derived from an EMBL/GenBank/DDBJ whole genome shotgun (WGS) entry which is preliminary data.</text>
</comment>
<keyword evidence="2" id="KW-1133">Transmembrane helix</keyword>
<dbReference type="PANTHER" id="PTHR35894:SF1">
    <property type="entry name" value="PHOSPHORIBULOKINASE _ URIDINE KINASE FAMILY"/>
    <property type="match status" value="1"/>
</dbReference>
<evidence type="ECO:0000256" key="2">
    <source>
        <dbReference type="SAM" id="Phobius"/>
    </source>
</evidence>